<proteinExistence type="predicted"/>
<keyword evidence="2" id="KW-1185">Reference proteome</keyword>
<gene>
    <name evidence="1" type="ORF">HYPSUDRAFT_441704</name>
</gene>
<sequence>MQMENSCYRWINSYRITPISDNTWAQYAAWVRYAVHGQMQLFHSPNHPASFDHLISCMNMVAALSSWEIAELSASDT</sequence>
<dbReference type="Proteomes" id="UP000054270">
    <property type="component" value="Unassembled WGS sequence"/>
</dbReference>
<evidence type="ECO:0000313" key="1">
    <source>
        <dbReference type="EMBL" id="KJA25221.1"/>
    </source>
</evidence>
<dbReference type="AlphaFoldDB" id="A0A0D2P9I6"/>
<dbReference type="EMBL" id="KN817533">
    <property type="protein sequence ID" value="KJA25221.1"/>
    <property type="molecule type" value="Genomic_DNA"/>
</dbReference>
<organism evidence="1 2">
    <name type="scientific">Hypholoma sublateritium (strain FD-334 SS-4)</name>
    <dbReference type="NCBI Taxonomy" id="945553"/>
    <lineage>
        <taxon>Eukaryota</taxon>
        <taxon>Fungi</taxon>
        <taxon>Dikarya</taxon>
        <taxon>Basidiomycota</taxon>
        <taxon>Agaricomycotina</taxon>
        <taxon>Agaricomycetes</taxon>
        <taxon>Agaricomycetidae</taxon>
        <taxon>Agaricales</taxon>
        <taxon>Agaricineae</taxon>
        <taxon>Strophariaceae</taxon>
        <taxon>Hypholoma</taxon>
    </lineage>
</organism>
<protein>
    <submittedName>
        <fullName evidence="1">Uncharacterized protein</fullName>
    </submittedName>
</protein>
<name>A0A0D2P9I6_HYPSF</name>
<evidence type="ECO:0000313" key="2">
    <source>
        <dbReference type="Proteomes" id="UP000054270"/>
    </source>
</evidence>
<accession>A0A0D2P9I6</accession>
<reference evidence="2" key="1">
    <citation type="submission" date="2014-04" db="EMBL/GenBank/DDBJ databases">
        <title>Evolutionary Origins and Diversification of the Mycorrhizal Mutualists.</title>
        <authorList>
            <consortium name="DOE Joint Genome Institute"/>
            <consortium name="Mycorrhizal Genomics Consortium"/>
            <person name="Kohler A."/>
            <person name="Kuo A."/>
            <person name="Nagy L.G."/>
            <person name="Floudas D."/>
            <person name="Copeland A."/>
            <person name="Barry K.W."/>
            <person name="Cichocki N."/>
            <person name="Veneault-Fourrey C."/>
            <person name="LaButti K."/>
            <person name="Lindquist E.A."/>
            <person name="Lipzen A."/>
            <person name="Lundell T."/>
            <person name="Morin E."/>
            <person name="Murat C."/>
            <person name="Riley R."/>
            <person name="Ohm R."/>
            <person name="Sun H."/>
            <person name="Tunlid A."/>
            <person name="Henrissat B."/>
            <person name="Grigoriev I.V."/>
            <person name="Hibbett D.S."/>
            <person name="Martin F."/>
        </authorList>
    </citation>
    <scope>NUCLEOTIDE SEQUENCE [LARGE SCALE GENOMIC DNA]</scope>
    <source>
        <strain evidence="2">FD-334 SS-4</strain>
    </source>
</reference>